<evidence type="ECO:0000256" key="2">
    <source>
        <dbReference type="ARBA" id="ARBA00023239"/>
    </source>
</evidence>
<dbReference type="EMBL" id="BSYI01000040">
    <property type="protein sequence ID" value="GMG84662.1"/>
    <property type="molecule type" value="Genomic_DNA"/>
</dbReference>
<evidence type="ECO:0000313" key="4">
    <source>
        <dbReference type="Proteomes" id="UP001239909"/>
    </source>
</evidence>
<dbReference type="Pfam" id="PF01903">
    <property type="entry name" value="CbiX"/>
    <property type="match status" value="1"/>
</dbReference>
<name>A0ABQ6LN76_9RHOB</name>
<keyword evidence="4" id="KW-1185">Reference proteome</keyword>
<dbReference type="InterPro" id="IPR002762">
    <property type="entry name" value="CbiX-like"/>
</dbReference>
<reference evidence="3 4" key="1">
    <citation type="submission" date="2023-04" db="EMBL/GenBank/DDBJ databases">
        <title>Marinoamorphus aggregata gen. nov., sp. Nov., isolate from tissue of brittle star Ophioplocus japonicus.</title>
        <authorList>
            <person name="Kawano K."/>
            <person name="Sawayama S."/>
            <person name="Nakagawa S."/>
        </authorList>
    </citation>
    <scope>NUCLEOTIDE SEQUENCE [LARGE SCALE GENOMIC DNA]</scope>
    <source>
        <strain evidence="3 4">NKW23</strain>
    </source>
</reference>
<evidence type="ECO:0000256" key="1">
    <source>
        <dbReference type="ARBA" id="ARBA00022723"/>
    </source>
</evidence>
<dbReference type="RefSeq" id="WP_285673751.1">
    <property type="nucleotide sequence ID" value="NZ_BSYI01000040.1"/>
</dbReference>
<dbReference type="SUPFAM" id="SSF53800">
    <property type="entry name" value="Chelatase"/>
    <property type="match status" value="2"/>
</dbReference>
<dbReference type="PANTHER" id="PTHR33542">
    <property type="entry name" value="SIROHYDROCHLORIN FERROCHELATASE, CHLOROPLASTIC"/>
    <property type="match status" value="1"/>
</dbReference>
<accession>A0ABQ6LN76</accession>
<dbReference type="Gene3D" id="3.40.50.1400">
    <property type="match status" value="2"/>
</dbReference>
<organism evidence="3 4">
    <name type="scientific">Paralimibaculum aggregatum</name>
    <dbReference type="NCBI Taxonomy" id="3036245"/>
    <lineage>
        <taxon>Bacteria</taxon>
        <taxon>Pseudomonadati</taxon>
        <taxon>Pseudomonadota</taxon>
        <taxon>Alphaproteobacteria</taxon>
        <taxon>Rhodobacterales</taxon>
        <taxon>Paracoccaceae</taxon>
        <taxon>Paralimibaculum</taxon>
    </lineage>
</organism>
<sequence>MTDASDVPPQRRALIVAHGSPSKPGRPQAAIEALAETVAGRLPGWAIRGATLAAPGALDAAVAALGGRGFAVYPHFMADGWFVSDELPRRLAESGGDKLCILPPLGLDPALPPLCLARAREAAGAAGFAPAATGLLIAAHGSPSDPRAGTAARAVGAAIAAERAFREIRMGFVDEPPFLAEAARDAGQAICLPLFAGRAGHVLEDLPEALAEGGFRGPVMAPIGTDPEIPAVIASALDRQPA</sequence>
<evidence type="ECO:0000313" key="3">
    <source>
        <dbReference type="EMBL" id="GMG84662.1"/>
    </source>
</evidence>
<keyword evidence="1" id="KW-0479">Metal-binding</keyword>
<comment type="caution">
    <text evidence="3">The sequence shown here is derived from an EMBL/GenBank/DDBJ whole genome shotgun (WGS) entry which is preliminary data.</text>
</comment>
<keyword evidence="2" id="KW-0456">Lyase</keyword>
<protein>
    <submittedName>
        <fullName evidence="3">CbiX/SirB N-terminal domain-containing protein</fullName>
    </submittedName>
</protein>
<dbReference type="Proteomes" id="UP001239909">
    <property type="component" value="Unassembled WGS sequence"/>
</dbReference>
<gene>
    <name evidence="3" type="ORF">LNKW23_38780</name>
</gene>
<dbReference type="PANTHER" id="PTHR33542:SF5">
    <property type="entry name" value="FERROCHELATASE CHE1"/>
    <property type="match status" value="1"/>
</dbReference>
<dbReference type="InterPro" id="IPR050963">
    <property type="entry name" value="Sirohydro_Cobaltochel/CbiX"/>
</dbReference>
<proteinExistence type="predicted"/>